<dbReference type="Proteomes" id="UP001188597">
    <property type="component" value="Unassembled WGS sequence"/>
</dbReference>
<dbReference type="AlphaFoldDB" id="A0AA88VVQ7"/>
<comment type="caution">
    <text evidence="2">The sequence shown here is derived from an EMBL/GenBank/DDBJ whole genome shotgun (WGS) entry which is preliminary data.</text>
</comment>
<evidence type="ECO:0000256" key="1">
    <source>
        <dbReference type="SAM" id="MobiDB-lite"/>
    </source>
</evidence>
<dbReference type="PANTHER" id="PTHR33168">
    <property type="entry name" value="STRESS INDUCED PROTEIN-RELATED"/>
    <property type="match status" value="1"/>
</dbReference>
<feature type="compositionally biased region" description="Low complexity" evidence="1">
    <location>
        <begin position="13"/>
        <end position="37"/>
    </location>
</feature>
<evidence type="ECO:0000313" key="3">
    <source>
        <dbReference type="Proteomes" id="UP001188597"/>
    </source>
</evidence>
<accession>A0AA88VVQ7</accession>
<protein>
    <submittedName>
        <fullName evidence="2">Uncharacterized protein</fullName>
    </submittedName>
</protein>
<reference evidence="2" key="1">
    <citation type="submission" date="2022-12" db="EMBL/GenBank/DDBJ databases">
        <title>Draft genome assemblies for two species of Escallonia (Escalloniales).</title>
        <authorList>
            <person name="Chanderbali A."/>
            <person name="Dervinis C."/>
            <person name="Anghel I."/>
            <person name="Soltis D."/>
            <person name="Soltis P."/>
            <person name="Zapata F."/>
        </authorList>
    </citation>
    <scope>NUCLEOTIDE SEQUENCE</scope>
    <source>
        <strain evidence="2">UCBG64.0493</strain>
        <tissue evidence="2">Leaf</tissue>
    </source>
</reference>
<name>A0AA88VVQ7_9ASTE</name>
<keyword evidence="3" id="KW-1185">Reference proteome</keyword>
<proteinExistence type="predicted"/>
<gene>
    <name evidence="2" type="ORF">RJ639_007471</name>
</gene>
<organism evidence="2 3">
    <name type="scientific">Escallonia herrerae</name>
    <dbReference type="NCBI Taxonomy" id="1293975"/>
    <lineage>
        <taxon>Eukaryota</taxon>
        <taxon>Viridiplantae</taxon>
        <taxon>Streptophyta</taxon>
        <taxon>Embryophyta</taxon>
        <taxon>Tracheophyta</taxon>
        <taxon>Spermatophyta</taxon>
        <taxon>Magnoliopsida</taxon>
        <taxon>eudicotyledons</taxon>
        <taxon>Gunneridae</taxon>
        <taxon>Pentapetalae</taxon>
        <taxon>asterids</taxon>
        <taxon>campanulids</taxon>
        <taxon>Escalloniales</taxon>
        <taxon>Escalloniaceae</taxon>
        <taxon>Escallonia</taxon>
    </lineage>
</organism>
<dbReference type="EMBL" id="JAVXUP010001167">
    <property type="protein sequence ID" value="KAK3015084.1"/>
    <property type="molecule type" value="Genomic_DNA"/>
</dbReference>
<sequence>MTQMGLSWWPRCTSTTSSGGDVGGSTSSVAQNNSSSRPPHLCCLFKLLTKLKKHGRMLRATGRHSSSRLQCRYDPQSYSLNFDTSGCGSLLDEDYYRFYAFSSRSSWYSESDLAVEALTSTLITQTTSKEAGLEYTELFKEGDPFASLDLWLIPAMNGGNCWSVCDLRFFFFFFKLRRGSLGWEGGRPGATNGGMVGFSSPYSKRTDCAIAETVDGSSGSGGLEGISTASRSQ</sequence>
<evidence type="ECO:0000313" key="2">
    <source>
        <dbReference type="EMBL" id="KAK3015084.1"/>
    </source>
</evidence>
<feature type="region of interest" description="Disordered" evidence="1">
    <location>
        <begin position="1"/>
        <end position="37"/>
    </location>
</feature>